<evidence type="ECO:0000313" key="5">
    <source>
        <dbReference type="Proteomes" id="UP001158576"/>
    </source>
</evidence>
<organism evidence="4 5">
    <name type="scientific">Oikopleura dioica</name>
    <name type="common">Tunicate</name>
    <dbReference type="NCBI Taxonomy" id="34765"/>
    <lineage>
        <taxon>Eukaryota</taxon>
        <taxon>Metazoa</taxon>
        <taxon>Chordata</taxon>
        <taxon>Tunicata</taxon>
        <taxon>Appendicularia</taxon>
        <taxon>Copelata</taxon>
        <taxon>Oikopleuridae</taxon>
        <taxon>Oikopleura</taxon>
    </lineage>
</organism>
<dbReference type="InterPro" id="IPR002035">
    <property type="entry name" value="VWF_A"/>
</dbReference>
<dbReference type="InterPro" id="IPR008160">
    <property type="entry name" value="Collagen"/>
</dbReference>
<feature type="domain" description="VWFA" evidence="3">
    <location>
        <begin position="510"/>
        <end position="557"/>
    </location>
</feature>
<protein>
    <submittedName>
        <fullName evidence="4">Oidioi.mRNA.OKI2018_I69.PAR.g11840.t1.cds</fullName>
    </submittedName>
</protein>
<keyword evidence="5" id="KW-1185">Reference proteome</keyword>
<sequence length="603" mass="63701">MKILPSTLASLSLAAAPGWLAASRGGYSSASCKCEIKCTPDIQRETCAADIVAAIDMQYFTEQKEKSAAEFLSRLENEISTTLGYGSNRQAARFAVFGFSSENDEIQTGLSFLDSVDELKASDIPDKIENIFKSGTINKWAFENDDEQDLGVGIERALDFFKEPHLPAVEEERDDLGFEPTRLLLVLSDGAKKKKSSSLLKAIEAAHENNIKIGAVTLTQMDSPACRRGYVMCPDVEHLTSLSDFVVDGSRAGSAARDVFDFVGQKECYHNGGCKPCNCECDLPRGPAGEEGALGCDGAQGPCGDSGNPGKDGVDGPAGPPGPRGTPGPCGPCGRPGLPGTGGEIGPDGGDGMDGNPGVVGLQGPTGPPGEQGDAGIRGYSGVHGNQGRNGPDGKQGEKGEKGQPDKEPWINGGQGCAIFRFLLDQFLEEHGFQTEQWKAYLTSYYSDEVVSTLSTSIREIVVEWMNENMDVINCMLNCGSADCGGGSGNSAGKGGGITVKPLECEEPVDVVFMVDGSDSVSSRDWPKVLTWVTNLVDQISPADREKSSTIVFQDFSMNPATGAIPQEIMGRFDPGDQGSVDDFKAAVLAAKQSGTTPNDFLP</sequence>
<feature type="compositionally biased region" description="Gly residues" evidence="1">
    <location>
        <begin position="337"/>
        <end position="355"/>
    </location>
</feature>
<dbReference type="SUPFAM" id="SSF53300">
    <property type="entry name" value="vWA-like"/>
    <property type="match status" value="2"/>
</dbReference>
<evidence type="ECO:0000256" key="2">
    <source>
        <dbReference type="SAM" id="SignalP"/>
    </source>
</evidence>
<reference evidence="4 5" key="1">
    <citation type="submission" date="2021-04" db="EMBL/GenBank/DDBJ databases">
        <authorList>
            <person name="Bliznina A."/>
        </authorList>
    </citation>
    <scope>NUCLEOTIDE SEQUENCE [LARGE SCALE GENOMIC DNA]</scope>
</reference>
<gene>
    <name evidence="4" type="ORF">OKIOD_LOCUS3398</name>
</gene>
<dbReference type="Gene3D" id="3.40.50.410">
    <property type="entry name" value="von Willebrand factor, type A domain"/>
    <property type="match status" value="2"/>
</dbReference>
<dbReference type="CDD" id="cd00198">
    <property type="entry name" value="vWFA"/>
    <property type="match status" value="1"/>
</dbReference>
<name>A0ABN7S387_OIKDI</name>
<proteinExistence type="predicted"/>
<feature type="signal peptide" evidence="2">
    <location>
        <begin position="1"/>
        <end position="22"/>
    </location>
</feature>
<feature type="compositionally biased region" description="Basic and acidic residues" evidence="1">
    <location>
        <begin position="395"/>
        <end position="409"/>
    </location>
</feature>
<keyword evidence="2" id="KW-0732">Signal</keyword>
<dbReference type="InterPro" id="IPR036465">
    <property type="entry name" value="vWFA_dom_sf"/>
</dbReference>
<feature type="domain" description="VWFA" evidence="3">
    <location>
        <begin position="50"/>
        <end position="243"/>
    </location>
</feature>
<dbReference type="PANTHER" id="PTHR24637">
    <property type="entry name" value="COLLAGEN"/>
    <property type="match status" value="1"/>
</dbReference>
<evidence type="ECO:0000313" key="4">
    <source>
        <dbReference type="EMBL" id="CAG5088432.1"/>
    </source>
</evidence>
<dbReference type="Pfam" id="PF01391">
    <property type="entry name" value="Collagen"/>
    <property type="match status" value="1"/>
</dbReference>
<dbReference type="PROSITE" id="PS50234">
    <property type="entry name" value="VWFA"/>
    <property type="match status" value="2"/>
</dbReference>
<feature type="compositionally biased region" description="Pro residues" evidence="1">
    <location>
        <begin position="318"/>
        <end position="330"/>
    </location>
</feature>
<dbReference type="Proteomes" id="UP001158576">
    <property type="component" value="Chromosome PAR"/>
</dbReference>
<feature type="chain" id="PRO_5045666975" evidence="2">
    <location>
        <begin position="23"/>
        <end position="603"/>
    </location>
</feature>
<accession>A0ABN7S387</accession>
<feature type="region of interest" description="Disordered" evidence="1">
    <location>
        <begin position="307"/>
        <end position="411"/>
    </location>
</feature>
<evidence type="ECO:0000256" key="1">
    <source>
        <dbReference type="SAM" id="MobiDB-lite"/>
    </source>
</evidence>
<dbReference type="PANTHER" id="PTHR24637:SF421">
    <property type="entry name" value="CUTICLE COLLAGEN DPY-2"/>
    <property type="match status" value="1"/>
</dbReference>
<evidence type="ECO:0000259" key="3">
    <source>
        <dbReference type="PROSITE" id="PS50234"/>
    </source>
</evidence>
<dbReference type="EMBL" id="OU015568">
    <property type="protein sequence ID" value="CAG5088432.1"/>
    <property type="molecule type" value="Genomic_DNA"/>
</dbReference>